<evidence type="ECO:0000313" key="2">
    <source>
        <dbReference type="EMBL" id="AKG72813.1"/>
    </source>
</evidence>
<dbReference type="OrthoDB" id="2425989at2"/>
<dbReference type="AlphaFoldDB" id="A0A0F7HJ95"/>
<accession>A0A0F7HJ95</accession>
<dbReference type="InterPro" id="IPR036291">
    <property type="entry name" value="NAD(P)-bd_dom_sf"/>
</dbReference>
<gene>
    <name evidence="2" type="ORF">AAT16_00400</name>
    <name evidence="3" type="ORF">SAMN05216235_1444</name>
</gene>
<dbReference type="InterPro" id="IPR016040">
    <property type="entry name" value="NAD(P)-bd_dom"/>
</dbReference>
<organism evidence="3 5">
    <name type="scientific">Salinicoccus halodurans</name>
    <dbReference type="NCBI Taxonomy" id="407035"/>
    <lineage>
        <taxon>Bacteria</taxon>
        <taxon>Bacillati</taxon>
        <taxon>Bacillota</taxon>
        <taxon>Bacilli</taxon>
        <taxon>Bacillales</taxon>
        <taxon>Staphylococcaceae</taxon>
        <taxon>Salinicoccus</taxon>
    </lineage>
</organism>
<dbReference type="RefSeq" id="WP_046789009.1">
    <property type="nucleotide sequence ID" value="NZ_CP011366.1"/>
</dbReference>
<reference evidence="4" key="2">
    <citation type="submission" date="2015-04" db="EMBL/GenBank/DDBJ databases">
        <title>Complete genome sequence of Salinicoccus halodurans strain H3B36, isolated from the Qaidam basin of China.</title>
        <authorList>
            <person name="Ma Y."/>
            <person name="Jiang K."/>
            <person name="Xue Y."/>
        </authorList>
    </citation>
    <scope>NUCLEOTIDE SEQUENCE [LARGE SCALE GENOMIC DNA]</scope>
    <source>
        <strain evidence="4">H3B36</strain>
    </source>
</reference>
<protein>
    <submittedName>
        <fullName evidence="2">NAD-dependent epimerase</fullName>
    </submittedName>
    <submittedName>
        <fullName evidence="3">Uncharacterized conserved protein YbjT, contains NAD(P)-binding and DUF2867 domains</fullName>
    </submittedName>
</protein>
<dbReference type="PANTHER" id="PTHR15020:SF50">
    <property type="entry name" value="UPF0659 PROTEIN YMR090W"/>
    <property type="match status" value="1"/>
</dbReference>
<name>A0A0F7HJ95_9STAP</name>
<evidence type="ECO:0000313" key="4">
    <source>
        <dbReference type="Proteomes" id="UP000034029"/>
    </source>
</evidence>
<feature type="domain" description="NAD(P)-binding" evidence="1">
    <location>
        <begin position="7"/>
        <end position="183"/>
    </location>
</feature>
<evidence type="ECO:0000313" key="3">
    <source>
        <dbReference type="EMBL" id="SFK74542.1"/>
    </source>
</evidence>
<dbReference type="Pfam" id="PF13460">
    <property type="entry name" value="NAD_binding_10"/>
    <property type="match status" value="1"/>
</dbReference>
<evidence type="ECO:0000313" key="5">
    <source>
        <dbReference type="Proteomes" id="UP000183090"/>
    </source>
</evidence>
<dbReference type="EMBL" id="CP011366">
    <property type="protein sequence ID" value="AKG72813.1"/>
    <property type="molecule type" value="Genomic_DNA"/>
</dbReference>
<keyword evidence="4" id="KW-1185">Reference proteome</keyword>
<evidence type="ECO:0000259" key="1">
    <source>
        <dbReference type="Pfam" id="PF13460"/>
    </source>
</evidence>
<dbReference type="PANTHER" id="PTHR15020">
    <property type="entry name" value="FLAVIN REDUCTASE-RELATED"/>
    <property type="match status" value="1"/>
</dbReference>
<dbReference type="SUPFAM" id="SSF51735">
    <property type="entry name" value="NAD(P)-binding Rossmann-fold domains"/>
    <property type="match status" value="1"/>
</dbReference>
<reference evidence="3 5" key="3">
    <citation type="submission" date="2016-10" db="EMBL/GenBank/DDBJ databases">
        <authorList>
            <person name="Varghese N."/>
            <person name="Submissions S."/>
        </authorList>
    </citation>
    <scope>NUCLEOTIDE SEQUENCE [LARGE SCALE GENOMIC DNA]</scope>
    <source>
        <strain evidence="3 5">CGMCC 1.6501</strain>
    </source>
</reference>
<proteinExistence type="predicted"/>
<dbReference type="Proteomes" id="UP000034029">
    <property type="component" value="Chromosome"/>
</dbReference>
<dbReference type="Proteomes" id="UP000183090">
    <property type="component" value="Unassembled WGS sequence"/>
</dbReference>
<dbReference type="Gene3D" id="3.40.50.720">
    <property type="entry name" value="NAD(P)-binding Rossmann-like Domain"/>
    <property type="match status" value="1"/>
</dbReference>
<sequence length="207" mass="22619">MKVFVFGGNEGAGEHVLKKLAAKGHEAVTIAETENRAEELEMLGAADVIISKDGHFTNAIDGSEAIIYMAGSSLGAGEDQETLVDYGTVRKSLEEAQRHKIERLVYLSPVRTDESPESKETGEKDEPEEWIKKSQLAYTVIRTTKRVSKPGKEMITAKETIADSNGEIPYEDVAAVLVEALDNQNTFRKAFEITAGDTSIEEALDSL</sequence>
<dbReference type="KEGG" id="shv:AAT16_00400"/>
<reference evidence="2 4" key="1">
    <citation type="journal article" date="2015" name="Int. J. Syst. Evol. Microbiol.">
        <title>Complete genome sequence of Salinicoccus halodurans H3B36, isolated from the Qaidam Basin in China.</title>
        <authorList>
            <person name="Jiang K."/>
            <person name="Xue Y."/>
            <person name="Ma Y."/>
        </authorList>
    </citation>
    <scope>NUCLEOTIDE SEQUENCE [LARGE SCALE GENOMIC DNA]</scope>
    <source>
        <strain evidence="2 4">H3B36</strain>
    </source>
</reference>
<dbReference type="EMBL" id="FOTB01000003">
    <property type="protein sequence ID" value="SFK74542.1"/>
    <property type="molecule type" value="Genomic_DNA"/>
</dbReference>